<dbReference type="eggNOG" id="COG3165">
    <property type="taxonomic scope" value="Bacteria"/>
</dbReference>
<dbReference type="EMBL" id="ANIN01000002">
    <property type="protein sequence ID" value="ELA08336.1"/>
    <property type="molecule type" value="Genomic_DNA"/>
</dbReference>
<name>L2F6B1_9GAMM</name>
<dbReference type="Proteomes" id="UP000023795">
    <property type="component" value="Unassembled WGS sequence"/>
</dbReference>
<keyword evidence="2" id="KW-1185">Reference proteome</keyword>
<proteinExistence type="predicted"/>
<sequence length="171" mass="19096">MLAVLSLVVIEKIINVAIASDPITQLNLQVLTGKTLRIVIGEPRLKIDVLFNEKRIRFEPVLQKSAIFESKAEGLAHHLPNLPNATIFAKNLADLFTQIRQNSLSKYPKIYPDEFDPNEEAETQFLAEVEQLLANFEPDIIAKLQPLIGLPLASQLANLTDFLAKQTQKNG</sequence>
<organism evidence="1 2">
    <name type="scientific">Moraxella macacae 0408225</name>
    <dbReference type="NCBI Taxonomy" id="1230338"/>
    <lineage>
        <taxon>Bacteria</taxon>
        <taxon>Pseudomonadati</taxon>
        <taxon>Pseudomonadota</taxon>
        <taxon>Gammaproteobacteria</taxon>
        <taxon>Moraxellales</taxon>
        <taxon>Moraxellaceae</taxon>
        <taxon>Moraxella</taxon>
    </lineage>
</organism>
<dbReference type="AlphaFoldDB" id="L2F6B1"/>
<gene>
    <name evidence="1" type="ORF">MOMA_07231</name>
</gene>
<accession>L2F6B1</accession>
<evidence type="ECO:0000313" key="1">
    <source>
        <dbReference type="EMBL" id="ELA08336.1"/>
    </source>
</evidence>
<evidence type="ECO:0000313" key="2">
    <source>
        <dbReference type="Proteomes" id="UP000023795"/>
    </source>
</evidence>
<reference evidence="1 2" key="1">
    <citation type="journal article" date="2013" name="Genome Announc.">
        <title>Genome Sequence of Moraxella macacae 0408225, a Novel Bacterial Species Isolated from a Cynomolgus Macaque with Epistaxis.</title>
        <authorList>
            <person name="Ladner J.T."/>
            <person name="Whitehouse C.A."/>
            <person name="Koroleva G.I."/>
            <person name="Palacios G.F."/>
        </authorList>
    </citation>
    <scope>NUCLEOTIDE SEQUENCE [LARGE SCALE GENOMIC DNA]</scope>
    <source>
        <strain evidence="1 2">0408225</strain>
    </source>
</reference>
<dbReference type="PATRIC" id="fig|1230338.3.peg.1537"/>
<protein>
    <submittedName>
        <fullName evidence="1">Uncharacterized protein</fullName>
    </submittedName>
</protein>
<dbReference type="STRING" id="1230338.MOMA_07231"/>
<comment type="caution">
    <text evidence="1">The sequence shown here is derived from an EMBL/GenBank/DDBJ whole genome shotgun (WGS) entry which is preliminary data.</text>
</comment>